<evidence type="ECO:0000256" key="5">
    <source>
        <dbReference type="ARBA" id="ARBA00023136"/>
    </source>
</evidence>
<feature type="transmembrane region" description="Helical" evidence="6">
    <location>
        <begin position="172"/>
        <end position="194"/>
    </location>
</feature>
<organism evidence="7 8">
    <name type="scientific">Aurantiacibacter luteus</name>
    <dbReference type="NCBI Taxonomy" id="1581420"/>
    <lineage>
        <taxon>Bacteria</taxon>
        <taxon>Pseudomonadati</taxon>
        <taxon>Pseudomonadota</taxon>
        <taxon>Alphaproteobacteria</taxon>
        <taxon>Sphingomonadales</taxon>
        <taxon>Erythrobacteraceae</taxon>
        <taxon>Aurantiacibacter</taxon>
    </lineage>
</organism>
<reference evidence="7 8" key="1">
    <citation type="submission" date="2015-04" db="EMBL/GenBank/DDBJ databases">
        <title>The draft genome sequence of Erythrobacter luteus KA37.</title>
        <authorList>
            <person name="Zhuang L."/>
            <person name="Liu Y."/>
            <person name="Shao Z."/>
        </authorList>
    </citation>
    <scope>NUCLEOTIDE SEQUENCE [LARGE SCALE GENOMIC DNA]</scope>
    <source>
        <strain evidence="7 8">KA37</strain>
    </source>
</reference>
<dbReference type="STRING" id="1581420.AAW00_09310"/>
<dbReference type="AlphaFoldDB" id="A0A0G9MV04"/>
<dbReference type="GO" id="GO:0005886">
    <property type="term" value="C:plasma membrane"/>
    <property type="evidence" value="ECO:0007669"/>
    <property type="project" value="UniProtKB-SubCell"/>
</dbReference>
<dbReference type="Proteomes" id="UP000053464">
    <property type="component" value="Unassembled WGS sequence"/>
</dbReference>
<dbReference type="RefSeq" id="WP_047004061.1">
    <property type="nucleotide sequence ID" value="NZ_LBHB01000002.1"/>
</dbReference>
<feature type="transmembrane region" description="Helical" evidence="6">
    <location>
        <begin position="85"/>
        <end position="103"/>
    </location>
</feature>
<comment type="caution">
    <text evidence="7">The sequence shown here is derived from an EMBL/GenBank/DDBJ whole genome shotgun (WGS) entry which is preliminary data.</text>
</comment>
<feature type="transmembrane region" description="Helical" evidence="6">
    <location>
        <begin position="214"/>
        <end position="236"/>
    </location>
</feature>
<evidence type="ECO:0000313" key="8">
    <source>
        <dbReference type="Proteomes" id="UP000053464"/>
    </source>
</evidence>
<feature type="transmembrane region" description="Helical" evidence="6">
    <location>
        <begin position="140"/>
        <end position="160"/>
    </location>
</feature>
<dbReference type="Pfam" id="PF09678">
    <property type="entry name" value="Caa3_CtaG"/>
    <property type="match status" value="1"/>
</dbReference>
<keyword evidence="2" id="KW-1003">Cell membrane</keyword>
<evidence type="ECO:0000256" key="2">
    <source>
        <dbReference type="ARBA" id="ARBA00022475"/>
    </source>
</evidence>
<keyword evidence="8" id="KW-1185">Reference proteome</keyword>
<feature type="transmembrane region" description="Helical" evidence="6">
    <location>
        <begin position="33"/>
        <end position="51"/>
    </location>
</feature>
<sequence>MSHPAAFQTHNWHPYCGEAPIPAHWLSHWNWDWMLLGCLAALLVVGFTTSRATFREQLAATGCTIVLFVTPLCALGSALFLARSVHHLALALVLAPLLVGAVGPKAFPRIPLTAATLMQAAIFWAWHVPALYAQALSNDLVFWAMQLSITLSAAAWWASLRRAPALAATGALLAQMVQMGALGALLVFAGRAFYAPHWLTTAPWGLSALEDQQVAGLVMWVGGGGAYLLLASVMLWRALGADARPHVAPRSA</sequence>
<evidence type="ECO:0000256" key="6">
    <source>
        <dbReference type="SAM" id="Phobius"/>
    </source>
</evidence>
<keyword evidence="3 6" id="KW-0812">Transmembrane</keyword>
<feature type="transmembrane region" description="Helical" evidence="6">
    <location>
        <begin position="110"/>
        <end position="128"/>
    </location>
</feature>
<dbReference type="PATRIC" id="fig|1581420.6.peg.1909"/>
<evidence type="ECO:0000256" key="1">
    <source>
        <dbReference type="ARBA" id="ARBA00004651"/>
    </source>
</evidence>
<keyword evidence="4 6" id="KW-1133">Transmembrane helix</keyword>
<evidence type="ECO:0008006" key="9">
    <source>
        <dbReference type="Google" id="ProtNLM"/>
    </source>
</evidence>
<keyword evidence="5 6" id="KW-0472">Membrane</keyword>
<proteinExistence type="predicted"/>
<protein>
    <recommendedName>
        <fullName evidence="9">CAAX protease</fullName>
    </recommendedName>
</protein>
<accession>A0A0G9MV04</accession>
<dbReference type="OrthoDB" id="259025at2"/>
<evidence type="ECO:0000256" key="3">
    <source>
        <dbReference type="ARBA" id="ARBA00022692"/>
    </source>
</evidence>
<evidence type="ECO:0000256" key="4">
    <source>
        <dbReference type="ARBA" id="ARBA00022989"/>
    </source>
</evidence>
<dbReference type="InterPro" id="IPR019108">
    <property type="entry name" value="Caa3_assmbl_CtaG-rel"/>
</dbReference>
<name>A0A0G9MV04_9SPHN</name>
<gene>
    <name evidence="7" type="ORF">AAW00_09310</name>
</gene>
<dbReference type="EMBL" id="LBHB01000002">
    <property type="protein sequence ID" value="KLE34414.1"/>
    <property type="molecule type" value="Genomic_DNA"/>
</dbReference>
<feature type="transmembrane region" description="Helical" evidence="6">
    <location>
        <begin position="58"/>
        <end position="79"/>
    </location>
</feature>
<evidence type="ECO:0000313" key="7">
    <source>
        <dbReference type="EMBL" id="KLE34414.1"/>
    </source>
</evidence>
<comment type="subcellular location">
    <subcellularLocation>
        <location evidence="1">Cell membrane</location>
        <topology evidence="1">Multi-pass membrane protein</topology>
    </subcellularLocation>
</comment>